<dbReference type="Gene3D" id="1.10.10.2840">
    <property type="entry name" value="PucR C-terminal helix-turn-helix domain"/>
    <property type="match status" value="1"/>
</dbReference>
<gene>
    <name evidence="3" type="ORF">J2Z22_001354</name>
</gene>
<evidence type="ECO:0000259" key="2">
    <source>
        <dbReference type="SMART" id="SM00989"/>
    </source>
</evidence>
<dbReference type="SMART" id="SM00989">
    <property type="entry name" value="V4R"/>
    <property type="match status" value="1"/>
</dbReference>
<dbReference type="Pfam" id="PF17853">
    <property type="entry name" value="GGDEF_2"/>
    <property type="match status" value="1"/>
</dbReference>
<protein>
    <submittedName>
        <fullName evidence="3">Sugar diacid utilization regulator</fullName>
    </submittedName>
</protein>
<organism evidence="3 4">
    <name type="scientific">Paenibacillus forsythiae</name>
    <dbReference type="NCBI Taxonomy" id="365616"/>
    <lineage>
        <taxon>Bacteria</taxon>
        <taxon>Bacillati</taxon>
        <taxon>Bacillota</taxon>
        <taxon>Bacilli</taxon>
        <taxon>Bacillales</taxon>
        <taxon>Paenibacillaceae</taxon>
        <taxon>Paenibacillus</taxon>
    </lineage>
</organism>
<dbReference type="PANTHER" id="PTHR33744:SF1">
    <property type="entry name" value="DNA-BINDING TRANSCRIPTIONAL ACTIVATOR ADER"/>
    <property type="match status" value="1"/>
</dbReference>
<dbReference type="PANTHER" id="PTHR33744">
    <property type="entry name" value="CARBOHYDRATE DIACID REGULATOR"/>
    <property type="match status" value="1"/>
</dbReference>
<dbReference type="InterPro" id="IPR042070">
    <property type="entry name" value="PucR_C-HTH_sf"/>
</dbReference>
<dbReference type="Proteomes" id="UP001248709">
    <property type="component" value="Unassembled WGS sequence"/>
</dbReference>
<dbReference type="SUPFAM" id="SSF111126">
    <property type="entry name" value="Ligand-binding domain in the NO signalling and Golgi transport"/>
    <property type="match status" value="1"/>
</dbReference>
<evidence type="ECO:0000313" key="4">
    <source>
        <dbReference type="Proteomes" id="UP001248709"/>
    </source>
</evidence>
<dbReference type="Pfam" id="PF02830">
    <property type="entry name" value="V4R"/>
    <property type="match status" value="1"/>
</dbReference>
<dbReference type="Gene3D" id="3.30.450.40">
    <property type="match status" value="1"/>
</dbReference>
<sequence length="643" mass="73954">MTKASTMSLKDLVQFGKEEGEFFLRDRRMILTSTEAWGQLCRDLIVALGMERAKRFLMRYGWKFGVSEAQYLNDMFSWDDDLEWILAGSKMHSIAGRVFSTPVRLNINKSEGLFDVEGFWVNSYEALQYLKHFPLYHEPVCYFLVGYASGYCTETLGKKVIFKEVECIGKGDTRCRYVGKTLEKWGKDISEDLIDYEQEKIEDELELAYKRIEKQKEVLNRVTTLSQEMTRIILQGKGLDDMAKILGESLHCGVIIENHHFERMNGFGDISDDSLKRIMEHPYFLKAGHQRDKINKMLAERCTVQLEINEPYELPHIRLVTPIVLRNQMLGFISLLKCEGAFGELEPVLLERSANTCAIQMLNERTVTETEQRLKGELLDELFNPTADNHSVSRRLAYLGYDLSQPHFVFVFQFEIVGNKVLMKDNEISTALSSKIMQLLSDQAEQKGFRLLFSTRLDCIHALIPEALVDKLKLTVREFGETMIGKLDPLDDSVNVVLGISEVCRELSSLSKAFNGAVKATEIAKMKRKNGQVTLSSDIRHLTILLDARRPEELEQYSANLLGSIYEYDQKYGAEFLKTIYYYFENECNLHKTARMLNVSISGMRYRLERIKQLSDIDLSNSISRFEVQLALEIFLVLGKVNV</sequence>
<name>A0ABU3H819_9BACL</name>
<accession>A0ABU3H819</accession>
<dbReference type="InterPro" id="IPR010523">
    <property type="entry name" value="XylR_N"/>
</dbReference>
<dbReference type="Pfam" id="PF13556">
    <property type="entry name" value="HTH_30"/>
    <property type="match status" value="1"/>
</dbReference>
<keyword evidence="4" id="KW-1185">Reference proteome</keyword>
<comment type="similarity">
    <text evidence="1">Belongs to the CdaR family.</text>
</comment>
<comment type="caution">
    <text evidence="3">The sequence shown here is derived from an EMBL/GenBank/DDBJ whole genome shotgun (WGS) entry which is preliminary data.</text>
</comment>
<evidence type="ECO:0000256" key="1">
    <source>
        <dbReference type="ARBA" id="ARBA00006754"/>
    </source>
</evidence>
<dbReference type="Gene3D" id="3.30.1380.20">
    <property type="entry name" value="Trafficking protein particle complex subunit 3"/>
    <property type="match status" value="1"/>
</dbReference>
<proteinExistence type="inferred from homology"/>
<dbReference type="InterPro" id="IPR025736">
    <property type="entry name" value="PucR_C-HTH_dom"/>
</dbReference>
<dbReference type="InterPro" id="IPR041522">
    <property type="entry name" value="CdaR_GGDEF"/>
</dbReference>
<evidence type="ECO:0000313" key="3">
    <source>
        <dbReference type="EMBL" id="MDT3425835.1"/>
    </source>
</evidence>
<dbReference type="InterPro" id="IPR024096">
    <property type="entry name" value="NO_sig/Golgi_transp_ligand-bd"/>
</dbReference>
<dbReference type="InterPro" id="IPR051448">
    <property type="entry name" value="CdaR-like_regulators"/>
</dbReference>
<dbReference type="EMBL" id="JAUSUY010000004">
    <property type="protein sequence ID" value="MDT3425835.1"/>
    <property type="molecule type" value="Genomic_DNA"/>
</dbReference>
<dbReference type="Pfam" id="PF06505">
    <property type="entry name" value="XylR_N"/>
    <property type="match status" value="1"/>
</dbReference>
<dbReference type="RefSeq" id="WP_025702311.1">
    <property type="nucleotide sequence ID" value="NZ_JAUSUY010000004.1"/>
</dbReference>
<dbReference type="InterPro" id="IPR029016">
    <property type="entry name" value="GAF-like_dom_sf"/>
</dbReference>
<reference evidence="3 4" key="1">
    <citation type="submission" date="2023-07" db="EMBL/GenBank/DDBJ databases">
        <title>Genomic Encyclopedia of Type Strains, Phase IV (KMG-IV): sequencing the most valuable type-strain genomes for metagenomic binning, comparative biology and taxonomic classification.</title>
        <authorList>
            <person name="Goeker M."/>
        </authorList>
    </citation>
    <scope>NUCLEOTIDE SEQUENCE [LARGE SCALE GENOMIC DNA]</scope>
    <source>
        <strain evidence="3 4">T98</strain>
    </source>
</reference>
<dbReference type="InterPro" id="IPR004096">
    <property type="entry name" value="V4R"/>
</dbReference>
<feature type="domain" description="4-vinyl reductase 4VR" evidence="2">
    <location>
        <begin position="119"/>
        <end position="181"/>
    </location>
</feature>